<feature type="non-terminal residue" evidence="1">
    <location>
        <position position="1"/>
    </location>
</feature>
<evidence type="ECO:0000313" key="1">
    <source>
        <dbReference type="EMBL" id="KAK3080930.1"/>
    </source>
</evidence>
<accession>A0ACC3DW68</accession>
<comment type="caution">
    <text evidence="1">The sequence shown here is derived from an EMBL/GenBank/DDBJ whole genome shotgun (WGS) entry which is preliminary data.</text>
</comment>
<proteinExistence type="predicted"/>
<name>A0ACC3DW68_9PEZI</name>
<evidence type="ECO:0000313" key="2">
    <source>
        <dbReference type="Proteomes" id="UP001186974"/>
    </source>
</evidence>
<sequence length="267" mass="29975">DYGEIHETSTQSYHHPLPKAKKKTFKCTTPTTRMAPLTIFRPSNRWHAAYGTYYFHTLADAQLAGYDRLRDAPSALDDYLNHRTGIPYDRIMLYLHVNPRIATRLITTLATTTSNTSTSTAPNPRVHHTMSISRVVEVRLSNPLLKPLVPADAAEIVRDDPVALMGPTLLWVLSEGGMTNTQVWDAYVGVHGWNIDISTVAQRKRKALEAVGGWERYDEVRKAFAEVEKCWRQRGWEEEEGVLSDSGVGGVEALFWVCGRRGGVVIV</sequence>
<dbReference type="Proteomes" id="UP001186974">
    <property type="component" value="Unassembled WGS sequence"/>
</dbReference>
<gene>
    <name evidence="1" type="ORF">LTS18_011826</name>
</gene>
<reference evidence="1" key="1">
    <citation type="submission" date="2024-09" db="EMBL/GenBank/DDBJ databases">
        <title>Black Yeasts Isolated from many extreme environments.</title>
        <authorList>
            <person name="Coleine C."/>
            <person name="Stajich J.E."/>
            <person name="Selbmann L."/>
        </authorList>
    </citation>
    <scope>NUCLEOTIDE SEQUENCE</scope>
    <source>
        <strain evidence="1">CCFEE 5737</strain>
    </source>
</reference>
<organism evidence="1 2">
    <name type="scientific">Coniosporium uncinatum</name>
    <dbReference type="NCBI Taxonomy" id="93489"/>
    <lineage>
        <taxon>Eukaryota</taxon>
        <taxon>Fungi</taxon>
        <taxon>Dikarya</taxon>
        <taxon>Ascomycota</taxon>
        <taxon>Pezizomycotina</taxon>
        <taxon>Dothideomycetes</taxon>
        <taxon>Dothideomycetes incertae sedis</taxon>
        <taxon>Coniosporium</taxon>
    </lineage>
</organism>
<protein>
    <submittedName>
        <fullName evidence="1">Uncharacterized protein</fullName>
    </submittedName>
</protein>
<dbReference type="EMBL" id="JAWDJW010000348">
    <property type="protein sequence ID" value="KAK3080930.1"/>
    <property type="molecule type" value="Genomic_DNA"/>
</dbReference>
<keyword evidence="2" id="KW-1185">Reference proteome</keyword>